<keyword evidence="2" id="KW-1185">Reference proteome</keyword>
<accession>A0A103Y138</accession>
<sequence>MGVEIEGYKHTLEMEPDIVCWERIYLDELLRWIDYGDGSVIEAIGDGRVGCLGDMAKGCWGAVSVTTSSCRGMEGIGESTVAHQL</sequence>
<protein>
    <submittedName>
        <fullName evidence="1">Uncharacterized protein</fullName>
    </submittedName>
</protein>
<proteinExistence type="predicted"/>
<dbReference type="AlphaFoldDB" id="A0A103Y138"/>
<evidence type="ECO:0000313" key="1">
    <source>
        <dbReference type="EMBL" id="KVI00565.1"/>
    </source>
</evidence>
<gene>
    <name evidence="1" type="ORF">Ccrd_021180</name>
</gene>
<comment type="caution">
    <text evidence="1">The sequence shown here is derived from an EMBL/GenBank/DDBJ whole genome shotgun (WGS) entry which is preliminary data.</text>
</comment>
<name>A0A103Y138_CYNCS</name>
<reference evidence="1 2" key="1">
    <citation type="journal article" date="2016" name="Sci. Rep.">
        <title>The genome sequence of the outbreeding globe artichoke constructed de novo incorporating a phase-aware low-pass sequencing strategy of F1 progeny.</title>
        <authorList>
            <person name="Scaglione D."/>
            <person name="Reyes-Chin-Wo S."/>
            <person name="Acquadro A."/>
            <person name="Froenicke L."/>
            <person name="Portis E."/>
            <person name="Beitel C."/>
            <person name="Tirone M."/>
            <person name="Mauro R."/>
            <person name="Lo Monaco A."/>
            <person name="Mauromicale G."/>
            <person name="Faccioli P."/>
            <person name="Cattivelli L."/>
            <person name="Rieseberg L."/>
            <person name="Michelmore R."/>
            <person name="Lanteri S."/>
        </authorList>
    </citation>
    <scope>NUCLEOTIDE SEQUENCE [LARGE SCALE GENOMIC DNA]</scope>
    <source>
        <strain evidence="1">2C</strain>
    </source>
</reference>
<dbReference type="EMBL" id="LEKV01003373">
    <property type="protein sequence ID" value="KVI00565.1"/>
    <property type="molecule type" value="Genomic_DNA"/>
</dbReference>
<dbReference type="Proteomes" id="UP000243975">
    <property type="component" value="Unassembled WGS sequence"/>
</dbReference>
<evidence type="ECO:0000313" key="2">
    <source>
        <dbReference type="Proteomes" id="UP000243975"/>
    </source>
</evidence>
<dbReference type="Gramene" id="KVI00565">
    <property type="protein sequence ID" value="KVI00565"/>
    <property type="gene ID" value="Ccrd_021180"/>
</dbReference>
<organism evidence="1 2">
    <name type="scientific">Cynara cardunculus var. scolymus</name>
    <name type="common">Globe artichoke</name>
    <name type="synonym">Cynara scolymus</name>
    <dbReference type="NCBI Taxonomy" id="59895"/>
    <lineage>
        <taxon>Eukaryota</taxon>
        <taxon>Viridiplantae</taxon>
        <taxon>Streptophyta</taxon>
        <taxon>Embryophyta</taxon>
        <taxon>Tracheophyta</taxon>
        <taxon>Spermatophyta</taxon>
        <taxon>Magnoliopsida</taxon>
        <taxon>eudicotyledons</taxon>
        <taxon>Gunneridae</taxon>
        <taxon>Pentapetalae</taxon>
        <taxon>asterids</taxon>
        <taxon>campanulids</taxon>
        <taxon>Asterales</taxon>
        <taxon>Asteraceae</taxon>
        <taxon>Carduoideae</taxon>
        <taxon>Cardueae</taxon>
        <taxon>Carduinae</taxon>
        <taxon>Cynara</taxon>
    </lineage>
</organism>